<dbReference type="Ensembl" id="ENSCMMT00000013027.1">
    <property type="protein sequence ID" value="ENSCMMP00000011841.1"/>
    <property type="gene ID" value="ENSCMMG00000007504.1"/>
</dbReference>
<feature type="region of interest" description="Disordered" evidence="4">
    <location>
        <begin position="266"/>
        <end position="392"/>
    </location>
</feature>
<proteinExistence type="predicted"/>
<evidence type="ECO:0000256" key="1">
    <source>
        <dbReference type="ARBA" id="ARBA00004496"/>
    </source>
</evidence>
<dbReference type="GO" id="GO:0030018">
    <property type="term" value="C:Z disc"/>
    <property type="evidence" value="ECO:0007669"/>
    <property type="project" value="TreeGrafter"/>
</dbReference>
<keyword evidence="3" id="KW-0862">Zinc</keyword>
<keyword evidence="3" id="KW-0440">LIM domain</keyword>
<evidence type="ECO:0000256" key="4">
    <source>
        <dbReference type="SAM" id="MobiDB-lite"/>
    </source>
</evidence>
<dbReference type="PANTHER" id="PTHR24214">
    <property type="entry name" value="PDZ AND LIM DOMAIN PROTEIN ZASP"/>
    <property type="match status" value="1"/>
</dbReference>
<dbReference type="PANTHER" id="PTHR24214:SF1">
    <property type="entry name" value="PDZ AND LIM DOMAIN PROTEIN 2"/>
    <property type="match status" value="1"/>
</dbReference>
<dbReference type="InterPro" id="IPR050604">
    <property type="entry name" value="PDZ-LIM_domain"/>
</dbReference>
<dbReference type="Gene3D" id="2.30.42.10">
    <property type="match status" value="1"/>
</dbReference>
<dbReference type="AlphaFoldDB" id="A0A8C3BV01"/>
<reference evidence="6" key="1">
    <citation type="submission" date="2018-09" db="EMBL/GenBank/DDBJ databases">
        <title>Common duck and Muscovy duck high density SNP chip.</title>
        <authorList>
            <person name="Vignal A."/>
            <person name="Thebault N."/>
            <person name="Warren W.C."/>
        </authorList>
    </citation>
    <scope>NUCLEOTIDE SEQUENCE [LARGE SCALE GENOMIC DNA]</scope>
</reference>
<evidence type="ECO:0000313" key="7">
    <source>
        <dbReference type="Proteomes" id="UP000694556"/>
    </source>
</evidence>
<name>A0A8C3BV01_CAIMO</name>
<feature type="compositionally biased region" description="Pro residues" evidence="4">
    <location>
        <begin position="277"/>
        <end position="290"/>
    </location>
</feature>
<feature type="compositionally biased region" description="Pro residues" evidence="4">
    <location>
        <begin position="117"/>
        <end position="131"/>
    </location>
</feature>
<dbReference type="GO" id="GO:0001725">
    <property type="term" value="C:stress fiber"/>
    <property type="evidence" value="ECO:0007669"/>
    <property type="project" value="TreeGrafter"/>
</dbReference>
<feature type="domain" description="PDZ" evidence="5">
    <location>
        <begin position="1"/>
        <end position="84"/>
    </location>
</feature>
<dbReference type="FunFam" id="2.30.42.10:FF:000130">
    <property type="entry name" value="PDZ and LIM domain 2 (mystique)"/>
    <property type="match status" value="1"/>
</dbReference>
<feature type="compositionally biased region" description="Basic and acidic residues" evidence="4">
    <location>
        <begin position="357"/>
        <end position="375"/>
    </location>
</feature>
<comment type="subcellular location">
    <subcellularLocation>
        <location evidence="1">Cytoplasm</location>
    </subcellularLocation>
</comment>
<dbReference type="GO" id="GO:0005912">
    <property type="term" value="C:adherens junction"/>
    <property type="evidence" value="ECO:0007669"/>
    <property type="project" value="TreeGrafter"/>
</dbReference>
<dbReference type="GO" id="GO:0031941">
    <property type="term" value="C:filamentous actin"/>
    <property type="evidence" value="ECO:0007669"/>
    <property type="project" value="TreeGrafter"/>
</dbReference>
<dbReference type="Pfam" id="PF00595">
    <property type="entry name" value="PDZ"/>
    <property type="match status" value="1"/>
</dbReference>
<dbReference type="GO" id="GO:0030036">
    <property type="term" value="P:actin cytoskeleton organization"/>
    <property type="evidence" value="ECO:0007669"/>
    <property type="project" value="TreeGrafter"/>
</dbReference>
<dbReference type="GO" id="GO:0061061">
    <property type="term" value="P:muscle structure development"/>
    <property type="evidence" value="ECO:0007669"/>
    <property type="project" value="TreeGrafter"/>
</dbReference>
<feature type="region of interest" description="Disordered" evidence="4">
    <location>
        <begin position="80"/>
        <end position="242"/>
    </location>
</feature>
<dbReference type="SMART" id="SM00228">
    <property type="entry name" value="PDZ"/>
    <property type="match status" value="1"/>
</dbReference>
<accession>A0A8C3BV01</accession>
<dbReference type="PROSITE" id="PS50106">
    <property type="entry name" value="PDZ"/>
    <property type="match status" value="1"/>
</dbReference>
<evidence type="ECO:0000259" key="5">
    <source>
        <dbReference type="PROSITE" id="PS50106"/>
    </source>
</evidence>
<protein>
    <recommendedName>
        <fullName evidence="5">PDZ domain-containing protein</fullName>
    </recommendedName>
</protein>
<dbReference type="GO" id="GO:0003779">
    <property type="term" value="F:actin binding"/>
    <property type="evidence" value="ECO:0007669"/>
    <property type="project" value="TreeGrafter"/>
</dbReference>
<organism evidence="6 7">
    <name type="scientific">Cairina moschata</name>
    <name type="common">Muscovy duck</name>
    <dbReference type="NCBI Taxonomy" id="8855"/>
    <lineage>
        <taxon>Eukaryota</taxon>
        <taxon>Metazoa</taxon>
        <taxon>Chordata</taxon>
        <taxon>Craniata</taxon>
        <taxon>Vertebrata</taxon>
        <taxon>Euteleostomi</taxon>
        <taxon>Archelosauria</taxon>
        <taxon>Archosauria</taxon>
        <taxon>Dinosauria</taxon>
        <taxon>Saurischia</taxon>
        <taxon>Theropoda</taxon>
        <taxon>Coelurosauria</taxon>
        <taxon>Aves</taxon>
        <taxon>Neognathae</taxon>
        <taxon>Galloanserae</taxon>
        <taxon>Anseriformes</taxon>
        <taxon>Anatidae</taxon>
        <taxon>Anatinae</taxon>
        <taxon>Cairina</taxon>
    </lineage>
</organism>
<keyword evidence="3" id="KW-0479">Metal-binding</keyword>
<dbReference type="CDD" id="cd06753">
    <property type="entry name" value="PDZ_PDLIM-like"/>
    <property type="match status" value="1"/>
</dbReference>
<dbReference type="Proteomes" id="UP000694556">
    <property type="component" value="Chromosome 23"/>
</dbReference>
<dbReference type="InterPro" id="IPR001478">
    <property type="entry name" value="PDZ"/>
</dbReference>
<evidence type="ECO:0000256" key="2">
    <source>
        <dbReference type="ARBA" id="ARBA00022490"/>
    </source>
</evidence>
<evidence type="ECO:0000256" key="3">
    <source>
        <dbReference type="ARBA" id="ARBA00023038"/>
    </source>
</evidence>
<feature type="compositionally biased region" description="Pro residues" evidence="4">
    <location>
        <begin position="179"/>
        <end position="193"/>
    </location>
</feature>
<keyword evidence="7" id="KW-1185">Reference proteome</keyword>
<evidence type="ECO:0000313" key="6">
    <source>
        <dbReference type="Ensembl" id="ENSCMMP00000011841.1"/>
    </source>
</evidence>
<feature type="compositionally biased region" description="Basic and acidic residues" evidence="4">
    <location>
        <begin position="96"/>
        <end position="115"/>
    </location>
</feature>
<dbReference type="SUPFAM" id="SSF50156">
    <property type="entry name" value="PDZ domain-like"/>
    <property type="match status" value="1"/>
</dbReference>
<reference evidence="6" key="2">
    <citation type="submission" date="2025-08" db="UniProtKB">
        <authorList>
            <consortium name="Ensembl"/>
        </authorList>
    </citation>
    <scope>IDENTIFICATION</scope>
</reference>
<reference evidence="6" key="3">
    <citation type="submission" date="2025-09" db="UniProtKB">
        <authorList>
            <consortium name="Ensembl"/>
        </authorList>
    </citation>
    <scope>IDENTIFICATION</scope>
</reference>
<keyword evidence="2" id="KW-0963">Cytoplasm</keyword>
<sequence>MPLSVTLAGPAPWGFRITGGRDFGKPITVSKVMEQGKAAAGDLRPGDVIVSINGESAAEMLNVEAQNKIKQSPGELRLQVERLPPPSPSHTNGDSSPDRLAVRFQDTVRMREEGSWRPPPFAPQPASPISPTPRLADGRGELGLGGHGSQPLPSAPEELPPRPSLPQEPGSHHNSSPGPLLPPSPRPPSPPHPWETGREQRLPSPSPGPRSRYGAGFFWGQDGGRKAPSPPGAGSNLSEGALQRVNAPARRLGVWEDFWAGWGRRGQRAQRGRFGCPEPPPPGVVPPQPGPRTGHEALGGGLGGVQDAAGEPGAAGGPAAIQHLPPAAGGSGGRGRSRPCSPLPQPALAQRPQAGGRRPEAAHVREVRQQHRDASGEDPGGSLPAPGLLRLL</sequence>
<dbReference type="GO" id="GO:0007507">
    <property type="term" value="P:heart development"/>
    <property type="evidence" value="ECO:0007669"/>
    <property type="project" value="TreeGrafter"/>
</dbReference>
<feature type="compositionally biased region" description="Low complexity" evidence="4">
    <location>
        <begin position="308"/>
        <end position="328"/>
    </location>
</feature>
<dbReference type="InterPro" id="IPR036034">
    <property type="entry name" value="PDZ_sf"/>
</dbReference>
<dbReference type="GO" id="GO:0051371">
    <property type="term" value="F:muscle alpha-actinin binding"/>
    <property type="evidence" value="ECO:0007669"/>
    <property type="project" value="TreeGrafter"/>
</dbReference>